<dbReference type="AlphaFoldDB" id="A0A225UXB9"/>
<proteinExistence type="predicted"/>
<evidence type="ECO:0000313" key="1">
    <source>
        <dbReference type="EMBL" id="OWY97581.1"/>
    </source>
</evidence>
<sequence length="55" mass="6463">MYDRTQSPGKDILAHTKQSQLKVYENRDAYDAANSRCMWRHVEFPQSLGVSEQLY</sequence>
<gene>
    <name evidence="1" type="ORF">PHMEG_00031856</name>
</gene>
<reference evidence="2" key="1">
    <citation type="submission" date="2017-03" db="EMBL/GenBank/DDBJ databases">
        <title>Phytopthora megakarya and P. palmivora, two closely related causual agents of cacao black pod achieved similar genome size and gene model numbers by different mechanisms.</title>
        <authorList>
            <person name="Ali S."/>
            <person name="Shao J."/>
            <person name="Larry D.J."/>
            <person name="Kronmiller B."/>
            <person name="Shen D."/>
            <person name="Strem M.D."/>
            <person name="Melnick R.L."/>
            <person name="Guiltinan M.J."/>
            <person name="Tyler B.M."/>
            <person name="Meinhardt L.W."/>
            <person name="Bailey B.A."/>
        </authorList>
    </citation>
    <scope>NUCLEOTIDE SEQUENCE [LARGE SCALE GENOMIC DNA]</scope>
    <source>
        <strain evidence="2">zdho120</strain>
    </source>
</reference>
<name>A0A225UXB9_9STRA</name>
<evidence type="ECO:0000313" key="2">
    <source>
        <dbReference type="Proteomes" id="UP000198211"/>
    </source>
</evidence>
<organism evidence="1 2">
    <name type="scientific">Phytophthora megakarya</name>
    <dbReference type="NCBI Taxonomy" id="4795"/>
    <lineage>
        <taxon>Eukaryota</taxon>
        <taxon>Sar</taxon>
        <taxon>Stramenopiles</taxon>
        <taxon>Oomycota</taxon>
        <taxon>Peronosporomycetes</taxon>
        <taxon>Peronosporales</taxon>
        <taxon>Peronosporaceae</taxon>
        <taxon>Phytophthora</taxon>
    </lineage>
</organism>
<dbReference type="EMBL" id="NBNE01010289">
    <property type="protein sequence ID" value="OWY97581.1"/>
    <property type="molecule type" value="Genomic_DNA"/>
</dbReference>
<comment type="caution">
    <text evidence="1">The sequence shown here is derived from an EMBL/GenBank/DDBJ whole genome shotgun (WGS) entry which is preliminary data.</text>
</comment>
<accession>A0A225UXB9</accession>
<keyword evidence="2" id="KW-1185">Reference proteome</keyword>
<protein>
    <submittedName>
        <fullName evidence="1">Uncharacterized protein</fullName>
    </submittedName>
</protein>
<dbReference type="Proteomes" id="UP000198211">
    <property type="component" value="Unassembled WGS sequence"/>
</dbReference>